<comment type="similarity">
    <text evidence="6">Belongs to the TRAPP small subunits family. TRAPPC4 subfamily.</text>
</comment>
<dbReference type="GO" id="GO:0005783">
    <property type="term" value="C:endoplasmic reticulum"/>
    <property type="evidence" value="ECO:0007669"/>
    <property type="project" value="UniProtKB-SubCell"/>
</dbReference>
<dbReference type="AlphaFoldDB" id="A0A1Y5I9U3"/>
<evidence type="ECO:0000256" key="5">
    <source>
        <dbReference type="ARBA" id="ARBA00023034"/>
    </source>
</evidence>
<dbReference type="GO" id="GO:0030008">
    <property type="term" value="C:TRAPP complex"/>
    <property type="evidence" value="ECO:0007669"/>
    <property type="project" value="UniProtKB-UniRule"/>
</dbReference>
<dbReference type="EMBL" id="KZ155775">
    <property type="protein sequence ID" value="OUS48212.1"/>
    <property type="molecule type" value="Genomic_DNA"/>
</dbReference>
<dbReference type="EMBL" id="KZ155826">
    <property type="protein sequence ID" value="OUS43922.1"/>
    <property type="molecule type" value="Genomic_DNA"/>
</dbReference>
<accession>A0A1Y5I9U3</accession>
<dbReference type="GO" id="GO:0005794">
    <property type="term" value="C:Golgi apparatus"/>
    <property type="evidence" value="ECO:0007669"/>
    <property type="project" value="UniProtKB-SubCell"/>
</dbReference>
<gene>
    <name evidence="8" type="ORF">BE221DRAFT_79748</name>
    <name evidence="9" type="ORF">BE221DRAFT_82349</name>
</gene>
<dbReference type="Gene3D" id="3.30.450.70">
    <property type="match status" value="1"/>
</dbReference>
<dbReference type="PANTHER" id="PTHR23249">
    <property type="entry name" value="TRAFFICKING PROTEIN PARTICLE COMPLEX SUBUNIT"/>
    <property type="match status" value="1"/>
</dbReference>
<sequence length="199" mass="21592">MSTTTPVAGVAHAVDARALGACAASAMAPGRITSVWVINKSGGLIYHRAFDAVDGRGETHAMRLDANATLRLASVWHSMHAIARKVSPTRGCVGIESVECDTFDLYCFQAETGTKIVMTTTKGTVDARGTLRRAHQAFYAYALQNPFYEMEMPVRCELFDAEIANVVRSVNERTRLTNISLARVSPDQTRISIGATRSP</sequence>
<dbReference type="CDD" id="cd14856">
    <property type="entry name" value="TRAPPC4_synbindin"/>
    <property type="match status" value="1"/>
</dbReference>
<dbReference type="Pfam" id="PF04099">
    <property type="entry name" value="Sybindin"/>
    <property type="match status" value="1"/>
</dbReference>
<dbReference type="SUPFAM" id="SSF64356">
    <property type="entry name" value="SNARE-like"/>
    <property type="match status" value="1"/>
</dbReference>
<keyword evidence="3 7" id="KW-0256">Endoplasmic reticulum</keyword>
<dbReference type="eggNOG" id="KOG3369">
    <property type="taxonomic scope" value="Eukaryota"/>
</dbReference>
<dbReference type="InterPro" id="IPR007233">
    <property type="entry name" value="TRAPPC"/>
</dbReference>
<evidence type="ECO:0000256" key="7">
    <source>
        <dbReference type="RuleBase" id="RU366065"/>
    </source>
</evidence>
<evidence type="ECO:0000256" key="1">
    <source>
        <dbReference type="ARBA" id="ARBA00004555"/>
    </source>
</evidence>
<comment type="subunit">
    <text evidence="7">Part of the multisubunit transport protein particle (TRAPP) complex.</text>
</comment>
<reference evidence="8" key="1">
    <citation type="submission" date="2017-04" db="EMBL/GenBank/DDBJ databases">
        <title>Population genomics of picophytoplankton unveils novel chromosome hypervariability.</title>
        <authorList>
            <consortium name="DOE Joint Genome Institute"/>
            <person name="Blanc-Mathieu R."/>
            <person name="Krasovec M."/>
            <person name="Hebrard M."/>
            <person name="Yau S."/>
            <person name="Desgranges E."/>
            <person name="Martin J."/>
            <person name="Schackwitz W."/>
            <person name="Kuo A."/>
            <person name="Salin G."/>
            <person name="Donnadieu C."/>
            <person name="Desdevises Y."/>
            <person name="Sanchez-Ferandin S."/>
            <person name="Moreau H."/>
            <person name="Rivals E."/>
            <person name="Grigoriev I.V."/>
            <person name="Grimsley N."/>
            <person name="Eyre-Walker A."/>
            <person name="Piganeau G."/>
        </authorList>
    </citation>
    <scope>NUCLEOTIDE SEQUENCE [LARGE SCALE GENOMIC DNA]</scope>
    <source>
        <strain evidence="8">RCC 1115</strain>
    </source>
</reference>
<evidence type="ECO:0000313" key="9">
    <source>
        <dbReference type="EMBL" id="OUS48212.1"/>
    </source>
</evidence>
<evidence type="ECO:0000313" key="8">
    <source>
        <dbReference type="EMBL" id="OUS43922.1"/>
    </source>
</evidence>
<evidence type="ECO:0000256" key="2">
    <source>
        <dbReference type="ARBA" id="ARBA00022448"/>
    </source>
</evidence>
<dbReference type="Proteomes" id="UP000195557">
    <property type="component" value="Unassembled WGS sequence"/>
</dbReference>
<keyword evidence="4 7" id="KW-0931">ER-Golgi transport</keyword>
<keyword evidence="5 7" id="KW-0333">Golgi apparatus</keyword>
<name>A0A1Y5I9U3_OSTTA</name>
<evidence type="ECO:0000256" key="3">
    <source>
        <dbReference type="ARBA" id="ARBA00022824"/>
    </source>
</evidence>
<protein>
    <recommendedName>
        <fullName evidence="7">Trafficking protein particle complex subunit</fullName>
    </recommendedName>
</protein>
<comment type="subcellular location">
    <subcellularLocation>
        <location evidence="7">Endoplasmic reticulum</location>
    </subcellularLocation>
    <subcellularLocation>
        <location evidence="7">Golgi apparatus</location>
        <location evidence="7">cis-Golgi network</location>
    </subcellularLocation>
    <subcellularLocation>
        <location evidence="1">Golgi apparatus</location>
    </subcellularLocation>
</comment>
<dbReference type="SMART" id="SM01399">
    <property type="entry name" value="Sybindin"/>
    <property type="match status" value="1"/>
</dbReference>
<dbReference type="PANTHER" id="PTHR23249:SF15">
    <property type="entry name" value="TRAFFICKING PROTEIN PARTICLE COMPLEX SUBUNIT 4"/>
    <property type="match status" value="1"/>
</dbReference>
<proteinExistence type="inferred from homology"/>
<dbReference type="InterPro" id="IPR011012">
    <property type="entry name" value="Longin-like_dom_sf"/>
</dbReference>
<organism evidence="8">
    <name type="scientific">Ostreococcus tauri</name>
    <name type="common">Marine green alga</name>
    <dbReference type="NCBI Taxonomy" id="70448"/>
    <lineage>
        <taxon>Eukaryota</taxon>
        <taxon>Viridiplantae</taxon>
        <taxon>Chlorophyta</taxon>
        <taxon>Mamiellophyceae</taxon>
        <taxon>Mamiellales</taxon>
        <taxon>Bathycoccaceae</taxon>
        <taxon>Ostreococcus</taxon>
    </lineage>
</organism>
<evidence type="ECO:0000256" key="4">
    <source>
        <dbReference type="ARBA" id="ARBA00022892"/>
    </source>
</evidence>
<evidence type="ECO:0000256" key="6">
    <source>
        <dbReference type="ARBA" id="ARBA00038179"/>
    </source>
</evidence>
<dbReference type="GO" id="GO:0006888">
    <property type="term" value="P:endoplasmic reticulum to Golgi vesicle-mediated transport"/>
    <property type="evidence" value="ECO:0007669"/>
    <property type="project" value="UniProtKB-UniRule"/>
</dbReference>
<keyword evidence="2 7" id="KW-0813">Transport</keyword>